<comment type="caution">
    <text evidence="1">The sequence shown here is derived from an EMBL/GenBank/DDBJ whole genome shotgun (WGS) entry which is preliminary data.</text>
</comment>
<accession>A0AAV6KH74</accession>
<name>A0AAV6KH74_9ERIC</name>
<dbReference type="SUPFAM" id="SSF81383">
    <property type="entry name" value="F-box domain"/>
    <property type="match status" value="1"/>
</dbReference>
<protein>
    <recommendedName>
        <fullName evidence="3">F-box domain-containing protein</fullName>
    </recommendedName>
</protein>
<dbReference type="PANTHER" id="PTHR47123:SF15">
    <property type="entry name" value="F-BOX PROTEIN SKIP23"/>
    <property type="match status" value="1"/>
</dbReference>
<proteinExistence type="predicted"/>
<gene>
    <name evidence="1" type="ORF">RHGRI_010118</name>
</gene>
<keyword evidence="2" id="KW-1185">Reference proteome</keyword>
<dbReference type="PANTHER" id="PTHR47123">
    <property type="entry name" value="F-BOX PROTEIN SKIP23"/>
    <property type="match status" value="1"/>
</dbReference>
<evidence type="ECO:0000313" key="1">
    <source>
        <dbReference type="EMBL" id="KAG5551896.1"/>
    </source>
</evidence>
<dbReference type="InterPro" id="IPR051304">
    <property type="entry name" value="SCF_F-box_domain"/>
</dbReference>
<evidence type="ECO:0008006" key="3">
    <source>
        <dbReference type="Google" id="ProtNLM"/>
    </source>
</evidence>
<dbReference type="EMBL" id="JACTNZ010000004">
    <property type="protein sequence ID" value="KAG5551896.1"/>
    <property type="molecule type" value="Genomic_DNA"/>
</dbReference>
<reference evidence="1" key="1">
    <citation type="submission" date="2020-08" db="EMBL/GenBank/DDBJ databases">
        <title>Plant Genome Project.</title>
        <authorList>
            <person name="Zhang R.-G."/>
        </authorList>
    </citation>
    <scope>NUCLEOTIDE SEQUENCE</scope>
    <source>
        <strain evidence="1">WSP0</strain>
        <tissue evidence="1">Leaf</tissue>
    </source>
</reference>
<sequence>MVLPIPPHLASRKERIAKRNARILYSQKKNDKFVVSRERIPAELEKRKLEGQIRPWSYLPSDILVPEVISRFSSFDEIRLRAVCRNWGKLLPPIHGVENRTRPISDDLPWLLDYHWNDDGYRLDDPLVLGLQAVRLITQQALFRGSTFSVANRDWSLVTTSSNLGGLSSGRSHLFERDGQLFFAYLDGHTLTGLDNGECRLFSFSQSRRAWVAKTSFLANQALFLDRTSSFSVSASGETSNKVYYYDQDGTLRFYSFDNGKNHALEGSPYAGWLAATGWIL</sequence>
<dbReference type="InterPro" id="IPR036047">
    <property type="entry name" value="F-box-like_dom_sf"/>
</dbReference>
<dbReference type="AlphaFoldDB" id="A0AAV6KH74"/>
<organism evidence="1 2">
    <name type="scientific">Rhododendron griersonianum</name>
    <dbReference type="NCBI Taxonomy" id="479676"/>
    <lineage>
        <taxon>Eukaryota</taxon>
        <taxon>Viridiplantae</taxon>
        <taxon>Streptophyta</taxon>
        <taxon>Embryophyta</taxon>
        <taxon>Tracheophyta</taxon>
        <taxon>Spermatophyta</taxon>
        <taxon>Magnoliopsida</taxon>
        <taxon>eudicotyledons</taxon>
        <taxon>Gunneridae</taxon>
        <taxon>Pentapetalae</taxon>
        <taxon>asterids</taxon>
        <taxon>Ericales</taxon>
        <taxon>Ericaceae</taxon>
        <taxon>Ericoideae</taxon>
        <taxon>Rhodoreae</taxon>
        <taxon>Rhododendron</taxon>
    </lineage>
</organism>
<evidence type="ECO:0000313" key="2">
    <source>
        <dbReference type="Proteomes" id="UP000823749"/>
    </source>
</evidence>
<dbReference type="Proteomes" id="UP000823749">
    <property type="component" value="Chromosome 4"/>
</dbReference>